<proteinExistence type="predicted"/>
<name>A0A444ZP86_ARAHY</name>
<reference evidence="1 2" key="1">
    <citation type="submission" date="2019-01" db="EMBL/GenBank/DDBJ databases">
        <title>Sequencing of cultivated peanut Arachis hypogaea provides insights into genome evolution and oil improvement.</title>
        <authorList>
            <person name="Chen X."/>
        </authorList>
    </citation>
    <scope>NUCLEOTIDE SEQUENCE [LARGE SCALE GENOMIC DNA]</scope>
    <source>
        <strain evidence="2">cv. Fuhuasheng</strain>
        <tissue evidence="1">Leaves</tissue>
    </source>
</reference>
<dbReference type="EMBL" id="SDMP01000014">
    <property type="protein sequence ID" value="RYR15945.1"/>
    <property type="molecule type" value="Genomic_DNA"/>
</dbReference>
<evidence type="ECO:0000313" key="2">
    <source>
        <dbReference type="Proteomes" id="UP000289738"/>
    </source>
</evidence>
<accession>A0A444ZP86</accession>
<protein>
    <submittedName>
        <fullName evidence="1">Uncharacterized protein</fullName>
    </submittedName>
</protein>
<keyword evidence="2" id="KW-1185">Reference proteome</keyword>
<dbReference type="Gramene" id="arahy.Tifrunner.gnm2.ann2.Ah14g301800.1">
    <property type="protein sequence ID" value="arahy.Tifrunner.gnm2.ann2.Ah14g301800.1-CDS-1"/>
    <property type="gene ID" value="arahy.Tifrunner.gnm2.ann2.Ah14g301800"/>
</dbReference>
<evidence type="ECO:0000313" key="1">
    <source>
        <dbReference type="EMBL" id="RYR15945.1"/>
    </source>
</evidence>
<dbReference type="Proteomes" id="UP000289738">
    <property type="component" value="Chromosome B04"/>
</dbReference>
<dbReference type="AlphaFoldDB" id="A0A444ZP86"/>
<comment type="caution">
    <text evidence="1">The sequence shown here is derived from an EMBL/GenBank/DDBJ whole genome shotgun (WGS) entry which is preliminary data.</text>
</comment>
<gene>
    <name evidence="1" type="ORF">Ahy_B04g072915</name>
</gene>
<sequence length="209" mass="24359">MSYEITEEKDDEEEPHWFINTEQQKAKIRKIIHHQKSLYHCSSVSLLSRTSSSSSASCSSCHSSLLGLMKSGSTCLRRLFEMEHTSLGTHFDCYSGSPIFRPISLWDSDSERQYQDPWAFFKKIGSSSSPPFVGTHRESELASNGSYTNEEYAYINNRKNEISVKRKLTRKKAFRRLPGFGLWICGRFRFSLRLRFRRLKIFICNKVFK</sequence>
<organism evidence="1 2">
    <name type="scientific">Arachis hypogaea</name>
    <name type="common">Peanut</name>
    <dbReference type="NCBI Taxonomy" id="3818"/>
    <lineage>
        <taxon>Eukaryota</taxon>
        <taxon>Viridiplantae</taxon>
        <taxon>Streptophyta</taxon>
        <taxon>Embryophyta</taxon>
        <taxon>Tracheophyta</taxon>
        <taxon>Spermatophyta</taxon>
        <taxon>Magnoliopsida</taxon>
        <taxon>eudicotyledons</taxon>
        <taxon>Gunneridae</taxon>
        <taxon>Pentapetalae</taxon>
        <taxon>rosids</taxon>
        <taxon>fabids</taxon>
        <taxon>Fabales</taxon>
        <taxon>Fabaceae</taxon>
        <taxon>Papilionoideae</taxon>
        <taxon>50 kb inversion clade</taxon>
        <taxon>dalbergioids sensu lato</taxon>
        <taxon>Dalbergieae</taxon>
        <taxon>Pterocarpus clade</taxon>
        <taxon>Arachis</taxon>
    </lineage>
</organism>